<proteinExistence type="predicted"/>
<dbReference type="EMBL" id="JACHWY010000002">
    <property type="protein sequence ID" value="MBB3047543.1"/>
    <property type="molecule type" value="Genomic_DNA"/>
</dbReference>
<comment type="caution">
    <text evidence="1">The sequence shown here is derived from an EMBL/GenBank/DDBJ whole genome shotgun (WGS) entry which is preliminary data.</text>
</comment>
<dbReference type="RefSeq" id="WP_183410317.1">
    <property type="nucleotide sequence ID" value="NZ_JACHWY010000002.1"/>
</dbReference>
<protein>
    <submittedName>
        <fullName evidence="1">Uncharacterized protein</fullName>
    </submittedName>
</protein>
<evidence type="ECO:0000313" key="2">
    <source>
        <dbReference type="Proteomes" id="UP000537130"/>
    </source>
</evidence>
<name>A0A7W4W4Z6_9GAMM</name>
<reference evidence="1 2" key="1">
    <citation type="submission" date="2020-08" db="EMBL/GenBank/DDBJ databases">
        <title>Genomic Encyclopedia of Type Strains, Phase III (KMG-III): the genomes of soil and plant-associated and newly described type strains.</title>
        <authorList>
            <person name="Whitman W."/>
        </authorList>
    </citation>
    <scope>NUCLEOTIDE SEQUENCE [LARGE SCALE GENOMIC DNA]</scope>
    <source>
        <strain evidence="1 2">CECT 8654</strain>
    </source>
</reference>
<sequence>MNALLATYLAFSYLPTDGATSLLPGYHHSPVTQQASAAPGGCSTAWGEHYPQGAELNLGALELHCDYVATWVDGSYQGESMRWMVSAQ</sequence>
<keyword evidence="2" id="KW-1185">Reference proteome</keyword>
<dbReference type="AlphaFoldDB" id="A0A7W4W4Z6"/>
<organism evidence="1 2">
    <name type="scientific">Litorivivens lipolytica</name>
    <dbReference type="NCBI Taxonomy" id="1524264"/>
    <lineage>
        <taxon>Bacteria</taxon>
        <taxon>Pseudomonadati</taxon>
        <taxon>Pseudomonadota</taxon>
        <taxon>Gammaproteobacteria</taxon>
        <taxon>Litorivivens</taxon>
    </lineage>
</organism>
<dbReference type="Proteomes" id="UP000537130">
    <property type="component" value="Unassembled WGS sequence"/>
</dbReference>
<evidence type="ECO:0000313" key="1">
    <source>
        <dbReference type="EMBL" id="MBB3047543.1"/>
    </source>
</evidence>
<accession>A0A7W4W4Z6</accession>
<gene>
    <name evidence="1" type="ORF">FHR99_001809</name>
</gene>